<comment type="caution">
    <text evidence="1">The sequence shown here is derived from an EMBL/GenBank/DDBJ whole genome shotgun (WGS) entry which is preliminary data.</text>
</comment>
<name>A0A1F5ZLY7_9BACT</name>
<evidence type="ECO:0000313" key="2">
    <source>
        <dbReference type="Proteomes" id="UP000177416"/>
    </source>
</evidence>
<accession>A0A1F5ZLY7</accession>
<reference evidence="1 2" key="1">
    <citation type="journal article" date="2016" name="Nat. Commun.">
        <title>Thousands of microbial genomes shed light on interconnected biogeochemical processes in an aquifer system.</title>
        <authorList>
            <person name="Anantharaman K."/>
            <person name="Brown C.T."/>
            <person name="Hug L.A."/>
            <person name="Sharon I."/>
            <person name="Castelle C.J."/>
            <person name="Probst A.J."/>
            <person name="Thomas B.C."/>
            <person name="Singh A."/>
            <person name="Wilkins M.J."/>
            <person name="Karaoz U."/>
            <person name="Brodie E.L."/>
            <person name="Williams K.H."/>
            <person name="Hubbard S.S."/>
            <person name="Banfield J.F."/>
        </authorList>
    </citation>
    <scope>NUCLEOTIDE SEQUENCE [LARGE SCALE GENOMIC DNA]</scope>
</reference>
<organism evidence="1 2">
    <name type="scientific">Candidatus Gottesmanbacteria bacterium RIFCSPHIGHO2_01_FULL_46_14</name>
    <dbReference type="NCBI Taxonomy" id="1798380"/>
    <lineage>
        <taxon>Bacteria</taxon>
        <taxon>Candidatus Gottesmaniibacteriota</taxon>
    </lineage>
</organism>
<dbReference type="Pfam" id="PF08843">
    <property type="entry name" value="AbiEii"/>
    <property type="match status" value="2"/>
</dbReference>
<proteinExistence type="predicted"/>
<dbReference type="EMBL" id="MFJJ01000048">
    <property type="protein sequence ID" value="OGG13112.1"/>
    <property type="molecule type" value="Genomic_DNA"/>
</dbReference>
<dbReference type="Proteomes" id="UP000177416">
    <property type="component" value="Unassembled WGS sequence"/>
</dbReference>
<sequence length="209" mass="23332">MHAGTLSLHAQEVLARLGASSVFTDAYLVGGTALALQLGHRKSYDFDFCTNKSLKAVEVSEKLSNVGKFIVDILAPPHTLIGEFEGVKVSLFAYNYPLLDPFLSFAGVSLASVRDIAAMKLTAICGRAKKRDYMDIYIIARRYSFEEQFGWYDKKFGVLGNNAYTLIKALGYFEDAENDDVPEMLLPVTWEQVKTFLFTESMRLAKAML</sequence>
<dbReference type="InterPro" id="IPR014942">
    <property type="entry name" value="AbiEii"/>
</dbReference>
<gene>
    <name evidence="1" type="ORF">A2875_00210</name>
</gene>
<evidence type="ECO:0008006" key="3">
    <source>
        <dbReference type="Google" id="ProtNLM"/>
    </source>
</evidence>
<protein>
    <recommendedName>
        <fullName evidence="3">Nucleotidyl transferase AbiEii/AbiGii toxin family protein</fullName>
    </recommendedName>
</protein>
<dbReference type="AlphaFoldDB" id="A0A1F5ZLY7"/>
<evidence type="ECO:0000313" key="1">
    <source>
        <dbReference type="EMBL" id="OGG13112.1"/>
    </source>
</evidence>